<evidence type="ECO:0000313" key="3">
    <source>
        <dbReference type="Proteomes" id="UP000694251"/>
    </source>
</evidence>
<protein>
    <submittedName>
        <fullName evidence="2">Gnk2-homologous domain</fullName>
    </submittedName>
</protein>
<evidence type="ECO:0000313" key="2">
    <source>
        <dbReference type="EMBL" id="KAG7587774.1"/>
    </source>
</evidence>
<dbReference type="PANTHER" id="PTHR32411:SF43">
    <property type="entry name" value="CYSTEINE-RICH REPEAT SECRETORY PROTEIN 38"/>
    <property type="match status" value="1"/>
</dbReference>
<dbReference type="Proteomes" id="UP000694251">
    <property type="component" value="Chromosome 7"/>
</dbReference>
<organism evidence="2 3">
    <name type="scientific">Arabidopsis suecica</name>
    <name type="common">Swedish thale-cress</name>
    <name type="synonym">Cardaminopsis suecica</name>
    <dbReference type="NCBI Taxonomy" id="45249"/>
    <lineage>
        <taxon>Eukaryota</taxon>
        <taxon>Viridiplantae</taxon>
        <taxon>Streptophyta</taxon>
        <taxon>Embryophyta</taxon>
        <taxon>Tracheophyta</taxon>
        <taxon>Spermatophyta</taxon>
        <taxon>Magnoliopsida</taxon>
        <taxon>eudicotyledons</taxon>
        <taxon>Gunneridae</taxon>
        <taxon>Pentapetalae</taxon>
        <taxon>rosids</taxon>
        <taxon>malvids</taxon>
        <taxon>Brassicales</taxon>
        <taxon>Brassicaceae</taxon>
        <taxon>Camelineae</taxon>
        <taxon>Arabidopsis</taxon>
    </lineage>
</organism>
<feature type="domain" description="Gnk2-homologous" evidence="1">
    <location>
        <begin position="1"/>
        <end position="105"/>
    </location>
</feature>
<dbReference type="EMBL" id="JAEFBJ010000007">
    <property type="protein sequence ID" value="KAG7587774.1"/>
    <property type="molecule type" value="Genomic_DNA"/>
</dbReference>
<dbReference type="OrthoDB" id="688481at2759"/>
<evidence type="ECO:0000259" key="1">
    <source>
        <dbReference type="PROSITE" id="PS51473"/>
    </source>
</evidence>
<comment type="caution">
    <text evidence="2">The sequence shown here is derived from an EMBL/GenBank/DDBJ whole genome shotgun (WGS) entry which is preliminary data.</text>
</comment>
<dbReference type="Pfam" id="PF01657">
    <property type="entry name" value="Stress-antifung"/>
    <property type="match status" value="3"/>
</dbReference>
<dbReference type="InterPro" id="IPR050581">
    <property type="entry name" value="CRR_secretory_protein"/>
</dbReference>
<dbReference type="AlphaFoldDB" id="A0A8T2BS19"/>
<dbReference type="InterPro" id="IPR002902">
    <property type="entry name" value="GNK2"/>
</dbReference>
<feature type="domain" description="Gnk2-homologous" evidence="1">
    <location>
        <begin position="201"/>
        <end position="313"/>
    </location>
</feature>
<dbReference type="CDD" id="cd23509">
    <property type="entry name" value="Gnk2-like"/>
    <property type="match status" value="3"/>
</dbReference>
<gene>
    <name evidence="2" type="ORF">ISN44_As07g001440</name>
</gene>
<accession>A0A8T2BS19</accession>
<dbReference type="PANTHER" id="PTHR32411">
    <property type="entry name" value="CYSTEINE-RICH REPEAT SECRETORY PROTEIN 38-RELATED"/>
    <property type="match status" value="1"/>
</dbReference>
<reference evidence="2 3" key="1">
    <citation type="submission" date="2020-12" db="EMBL/GenBank/DDBJ databases">
        <title>Concerted genomic and epigenomic changes stabilize Arabidopsis allopolyploids.</title>
        <authorList>
            <person name="Chen Z."/>
        </authorList>
    </citation>
    <scope>NUCLEOTIDE SEQUENCE [LARGE SCALE GENOMIC DNA]</scope>
    <source>
        <strain evidence="2">As9502</strain>
        <tissue evidence="2">Leaf</tissue>
    </source>
</reference>
<keyword evidence="3" id="KW-1185">Reference proteome</keyword>
<dbReference type="PROSITE" id="PS51473">
    <property type="entry name" value="GNK2"/>
    <property type="match status" value="2"/>
</dbReference>
<name>A0A8T2BS19_ARASU</name>
<proteinExistence type="predicted"/>
<sequence>MTHSRSLTIFFNKTLPRKIDELVFRVSSSLSPPIPYFVEDKEHVTQLEGSYDLHAMAQCSPDLDPSNCTVCLELVVEQLSECCSQSRWARIHFPKCLIRYNISALQPNLASPGVVKVLTSIRDRSFLGTRTYSNATKGLSPDTAYGMYLCRGDVAKSTCALCVRTATLEISKSCTYQKEAFIYYEECMVRVSDYYFFGLLDGPSTILYSASNFSIRSTFGQTFSRKMDEHILRAASMRLSPKPYFVLDRELVKEFGSSYRLDSVVQCSPDLDPTNCTVCLRLAVQNLLGCCSLSREAHIFHPKCLVKYDTTSSPVNVPSLGAMIGNKIFGRIFIAVMTASTLALLGL</sequence>